<sequence>MRKFQNEQFSANAGNVKNSRKEAMHQDAFLKLDEAAEERRWISQTAAREIAEIEHFRDSEYRSADVNALLDFYVLNFVDPLMAMMHEAPHVADIGTGYGWLAIAFALRTNARVVAVEQDNARLRAARKIATVLGVEDRIQWTQGSIAELPLEDRAFDAVYCIEVIEHTGVNRNYIRELARVTNDILVITTPNKLFPIINHDTALPFCHWLPLRLRDHYAARFGKSSLQQNNMFWSPTTLLSSLEDFDRISRFMQFEDYRTYRNAEKLLNGRSGKTANRCKSCYFFLVSKLGKHAIFFVPNLASTFRRRR</sequence>
<protein>
    <submittedName>
        <fullName evidence="2">Methyltransferase domain-containing protein</fullName>
    </submittedName>
</protein>
<dbReference type="PANTHER" id="PTHR44068">
    <property type="entry name" value="ZGC:194242"/>
    <property type="match status" value="1"/>
</dbReference>
<reference evidence="2" key="1">
    <citation type="submission" date="2021-01" db="EMBL/GenBank/DDBJ databases">
        <title>Genome sequence of strain Noviherbaspirillum sp. DKR-6.</title>
        <authorList>
            <person name="Chaudhary D.K."/>
        </authorList>
    </citation>
    <scope>NUCLEOTIDE SEQUENCE</scope>
    <source>
        <strain evidence="2">DKR-6</strain>
    </source>
</reference>
<dbReference type="EMBL" id="JAEPBG010000003">
    <property type="protein sequence ID" value="MBK4735043.1"/>
    <property type="molecule type" value="Genomic_DNA"/>
</dbReference>
<gene>
    <name evidence="2" type="ORF">JJB74_10525</name>
</gene>
<keyword evidence="3" id="KW-1185">Reference proteome</keyword>
<dbReference type="InterPro" id="IPR029063">
    <property type="entry name" value="SAM-dependent_MTases_sf"/>
</dbReference>
<dbReference type="CDD" id="cd02440">
    <property type="entry name" value="AdoMet_MTases"/>
    <property type="match status" value="1"/>
</dbReference>
<name>A0A934W721_9BURK</name>
<evidence type="ECO:0000313" key="3">
    <source>
        <dbReference type="Proteomes" id="UP000622890"/>
    </source>
</evidence>
<proteinExistence type="predicted"/>
<keyword evidence="2" id="KW-0808">Transferase</keyword>
<dbReference type="GO" id="GO:0008168">
    <property type="term" value="F:methyltransferase activity"/>
    <property type="evidence" value="ECO:0007669"/>
    <property type="project" value="UniProtKB-KW"/>
</dbReference>
<dbReference type="InterPro" id="IPR041698">
    <property type="entry name" value="Methyltransf_25"/>
</dbReference>
<keyword evidence="2" id="KW-0489">Methyltransferase</keyword>
<dbReference type="Pfam" id="PF13649">
    <property type="entry name" value="Methyltransf_25"/>
    <property type="match status" value="1"/>
</dbReference>
<dbReference type="RefSeq" id="WP_200591802.1">
    <property type="nucleotide sequence ID" value="NZ_JAEPBG010000003.1"/>
</dbReference>
<evidence type="ECO:0000259" key="1">
    <source>
        <dbReference type="Pfam" id="PF13649"/>
    </source>
</evidence>
<dbReference type="InterPro" id="IPR050447">
    <property type="entry name" value="Erg6_SMT_methyltransf"/>
</dbReference>
<comment type="caution">
    <text evidence="2">The sequence shown here is derived from an EMBL/GenBank/DDBJ whole genome shotgun (WGS) entry which is preliminary data.</text>
</comment>
<dbReference type="Proteomes" id="UP000622890">
    <property type="component" value="Unassembled WGS sequence"/>
</dbReference>
<dbReference type="AlphaFoldDB" id="A0A934W721"/>
<accession>A0A934W721</accession>
<dbReference type="SUPFAM" id="SSF53335">
    <property type="entry name" value="S-adenosyl-L-methionine-dependent methyltransferases"/>
    <property type="match status" value="1"/>
</dbReference>
<evidence type="ECO:0000313" key="2">
    <source>
        <dbReference type="EMBL" id="MBK4735043.1"/>
    </source>
</evidence>
<dbReference type="PANTHER" id="PTHR44068:SF11">
    <property type="entry name" value="GERANYL DIPHOSPHATE 2-C-METHYLTRANSFERASE"/>
    <property type="match status" value="1"/>
</dbReference>
<feature type="domain" description="Methyltransferase" evidence="1">
    <location>
        <begin position="91"/>
        <end position="182"/>
    </location>
</feature>
<dbReference type="GO" id="GO:0032259">
    <property type="term" value="P:methylation"/>
    <property type="evidence" value="ECO:0007669"/>
    <property type="project" value="UniProtKB-KW"/>
</dbReference>
<organism evidence="2 3">
    <name type="scientific">Noviherbaspirillum pedocola</name>
    <dbReference type="NCBI Taxonomy" id="2801341"/>
    <lineage>
        <taxon>Bacteria</taxon>
        <taxon>Pseudomonadati</taxon>
        <taxon>Pseudomonadota</taxon>
        <taxon>Betaproteobacteria</taxon>
        <taxon>Burkholderiales</taxon>
        <taxon>Oxalobacteraceae</taxon>
        <taxon>Noviherbaspirillum</taxon>
    </lineage>
</organism>
<dbReference type="Gene3D" id="3.40.50.150">
    <property type="entry name" value="Vaccinia Virus protein VP39"/>
    <property type="match status" value="1"/>
</dbReference>